<dbReference type="AlphaFoldDB" id="A0A9W7DCN9"/>
<name>A0A9W7DCN9_AMBMO</name>
<protein>
    <submittedName>
        <fullName evidence="2">Unnamed protein product</fullName>
    </submittedName>
</protein>
<feature type="transmembrane region" description="Helical" evidence="1">
    <location>
        <begin position="220"/>
        <end position="245"/>
    </location>
</feature>
<feature type="transmembrane region" description="Helical" evidence="1">
    <location>
        <begin position="167"/>
        <end position="186"/>
    </location>
</feature>
<keyword evidence="3" id="KW-1185">Reference proteome</keyword>
<feature type="transmembrane region" description="Helical" evidence="1">
    <location>
        <begin position="191"/>
        <end position="214"/>
    </location>
</feature>
<proteinExistence type="predicted"/>
<organism evidence="2 3">
    <name type="scientific">Ambrosiozyma monospora</name>
    <name type="common">Yeast</name>
    <name type="synonym">Endomycopsis monosporus</name>
    <dbReference type="NCBI Taxonomy" id="43982"/>
    <lineage>
        <taxon>Eukaryota</taxon>
        <taxon>Fungi</taxon>
        <taxon>Dikarya</taxon>
        <taxon>Ascomycota</taxon>
        <taxon>Saccharomycotina</taxon>
        <taxon>Pichiomycetes</taxon>
        <taxon>Pichiales</taxon>
        <taxon>Pichiaceae</taxon>
        <taxon>Ambrosiozyma</taxon>
    </lineage>
</organism>
<keyword evidence="1" id="KW-0812">Transmembrane</keyword>
<keyword evidence="1" id="KW-0472">Membrane</keyword>
<evidence type="ECO:0000313" key="3">
    <source>
        <dbReference type="Proteomes" id="UP001165063"/>
    </source>
</evidence>
<feature type="transmembrane region" description="Helical" evidence="1">
    <location>
        <begin position="62"/>
        <end position="85"/>
    </location>
</feature>
<keyword evidence="1" id="KW-1133">Transmembrane helix</keyword>
<evidence type="ECO:0000313" key="2">
    <source>
        <dbReference type="EMBL" id="GMG20566.1"/>
    </source>
</evidence>
<accession>A0A9W7DCN9</accession>
<feature type="transmembrane region" description="Helical" evidence="1">
    <location>
        <begin position="137"/>
        <end position="155"/>
    </location>
</feature>
<comment type="caution">
    <text evidence="2">The sequence shown here is derived from an EMBL/GenBank/DDBJ whole genome shotgun (WGS) entry which is preliminary data.</text>
</comment>
<feature type="transmembrane region" description="Helical" evidence="1">
    <location>
        <begin position="7"/>
        <end position="29"/>
    </location>
</feature>
<dbReference type="EMBL" id="BSXU01000402">
    <property type="protein sequence ID" value="GMG20566.1"/>
    <property type="molecule type" value="Genomic_DNA"/>
</dbReference>
<dbReference type="Proteomes" id="UP001165063">
    <property type="component" value="Unassembled WGS sequence"/>
</dbReference>
<reference evidence="2" key="1">
    <citation type="submission" date="2023-04" db="EMBL/GenBank/DDBJ databases">
        <title>Ambrosiozyma monospora NBRC 1965.</title>
        <authorList>
            <person name="Ichikawa N."/>
            <person name="Sato H."/>
            <person name="Tonouchi N."/>
        </authorList>
    </citation>
    <scope>NUCLEOTIDE SEQUENCE</scope>
    <source>
        <strain evidence="2">NBRC 1965</strain>
    </source>
</reference>
<evidence type="ECO:0000256" key="1">
    <source>
        <dbReference type="SAM" id="Phobius"/>
    </source>
</evidence>
<feature type="transmembrane region" description="Helical" evidence="1">
    <location>
        <begin position="91"/>
        <end position="116"/>
    </location>
</feature>
<feature type="transmembrane region" description="Helical" evidence="1">
    <location>
        <begin position="35"/>
        <end position="55"/>
    </location>
</feature>
<sequence>MPKVIRAISLPLDIIALSFVCLLLHTPHYDPSKNWGIASVTFISFSLLLNIMSIFTRCRLCLSFILIFASFPTLLTLVYMFVTLIKYQLTGWMGLMLIPSSLALIGALAQASFTVWKCFHCAPVTSERSHIIGFLKLYSIPFAMFAFFLSFPLLIMDQYSSLRTLSIPTTTLIGYSMMLTFTSVWINDKVYVFLVCFCNFLGLGMCVTLTGLVLNEVKPLTWVCWIFVPIDITATFNFVASFIIADQVTCQEAETETTDKIYS</sequence>
<gene>
    <name evidence="2" type="ORF">Amon01_000132600</name>
</gene>